<dbReference type="HOGENOM" id="CLU_3394768_0_0_6"/>
<evidence type="ECO:0000313" key="1">
    <source>
        <dbReference type="EMBL" id="AGV54124.1"/>
    </source>
</evidence>
<name>T2DML7_ALTMD</name>
<proteinExistence type="predicted"/>
<keyword evidence="2" id="KW-1185">Reference proteome</keyword>
<organism evidence="1 2">
    <name type="scientific">Alteromonas mediterranea (strain DSM 17117 / CIP 110805 / LMG 28347 / Deep ecotype)</name>
    <dbReference type="NCBI Taxonomy" id="1774373"/>
    <lineage>
        <taxon>Bacteria</taxon>
        <taxon>Pseudomonadati</taxon>
        <taxon>Pseudomonadota</taxon>
        <taxon>Gammaproteobacteria</taxon>
        <taxon>Alteromonadales</taxon>
        <taxon>Alteromonadaceae</taxon>
        <taxon>Alteromonas/Salinimonas group</taxon>
        <taxon>Alteromonas</taxon>
    </lineage>
</organism>
<gene>
    <name evidence="1" type="ORF">MADE_000001023255</name>
</gene>
<sequence length="31" mass="3667">MLQGLRKGEGLVVNRKHTYRLYTEEALQVYT</sequence>
<dbReference type="AlphaFoldDB" id="T2DML7"/>
<evidence type="ECO:0000313" key="2">
    <source>
        <dbReference type="Proteomes" id="UP000001870"/>
    </source>
</evidence>
<accession>T2DML7</accession>
<reference evidence="1 2" key="1">
    <citation type="journal article" date="2008" name="ISME J.">
        <title>Comparative genomics of two ecotypes of the marine planktonic copiotroph Alteromonas macleodii suggests alternative lifestyles associated with different kinds of particulate organic matter.</title>
        <authorList>
            <person name="Ivars-Martinez E."/>
            <person name="Martin-Cuadrado A.B."/>
            <person name="D'Auria G."/>
            <person name="Mira A."/>
            <person name="Ferriera S."/>
            <person name="Johnson J."/>
            <person name="Friedman R."/>
            <person name="Rodriguez-Valera F."/>
        </authorList>
    </citation>
    <scope>NUCLEOTIDE SEQUENCE [LARGE SCALE GENOMIC DNA]</scope>
    <source>
        <strain evidence="2">DSM 17117 / CIP 110805 / LMG 28347 / Deep ecotype</strain>
    </source>
</reference>
<dbReference type="EMBL" id="CP001103">
    <property type="protein sequence ID" value="AGV54124.1"/>
    <property type="molecule type" value="Genomic_DNA"/>
</dbReference>
<dbReference type="Proteomes" id="UP000001870">
    <property type="component" value="Chromosome"/>
</dbReference>
<reference evidence="1 2" key="2">
    <citation type="journal article" date="2015" name="Antonie Van Leeuwenhoek">
        <title>Ecophysiological diversity of a novel member of the genus Alteromonas, and description of Alteromonas mediterranea sp. nov.</title>
        <authorList>
            <person name="Ivanova E.P."/>
            <person name="Lopez-Perez M."/>
            <person name="Zabalos M."/>
            <person name="Nguyen S.H."/>
            <person name="Webb H.K."/>
            <person name="Ryan J."/>
            <person name="Lagutin K."/>
            <person name="Vyssotski M."/>
            <person name="Crawford R.J."/>
            <person name="Rodriguez-Valera F."/>
        </authorList>
    </citation>
    <scope>NUCLEOTIDE SEQUENCE [LARGE SCALE GENOMIC DNA]</scope>
    <source>
        <strain evidence="2">DSM 17117 / CIP 110805 / LMG 28347 / Deep ecotype</strain>
    </source>
</reference>
<protein>
    <submittedName>
        <fullName evidence="1">Uncharacterized protein</fullName>
    </submittedName>
</protein>
<dbReference type="KEGG" id="amc:MADE_000001023255"/>